<dbReference type="Pfam" id="PF01425">
    <property type="entry name" value="Amidase"/>
    <property type="match status" value="1"/>
</dbReference>
<gene>
    <name evidence="3" type="ORF">CBF35_05575</name>
</gene>
<proteinExistence type="inferred from homology"/>
<evidence type="ECO:0000259" key="2">
    <source>
        <dbReference type="Pfam" id="PF01425"/>
    </source>
</evidence>
<dbReference type="PANTHER" id="PTHR11895:SF7">
    <property type="entry name" value="GLUTAMYL-TRNA(GLN) AMIDOTRANSFERASE SUBUNIT A, MITOCHONDRIAL"/>
    <property type="match status" value="1"/>
</dbReference>
<dbReference type="OrthoDB" id="9811471at2"/>
<organism evidence="3 4">
    <name type="scientific">Vagococcus salmoninarum</name>
    <dbReference type="NCBI Taxonomy" id="2739"/>
    <lineage>
        <taxon>Bacteria</taxon>
        <taxon>Bacillati</taxon>
        <taxon>Bacillota</taxon>
        <taxon>Bacilli</taxon>
        <taxon>Lactobacillales</taxon>
        <taxon>Enterococcaceae</taxon>
        <taxon>Vagococcus</taxon>
    </lineage>
</organism>
<keyword evidence="4" id="KW-1185">Reference proteome</keyword>
<feature type="domain" description="Amidase" evidence="2">
    <location>
        <begin position="21"/>
        <end position="463"/>
    </location>
</feature>
<dbReference type="NCBIfam" id="NF005099">
    <property type="entry name" value="PRK06529.1"/>
    <property type="match status" value="1"/>
</dbReference>
<accession>A0A429ZSJ9</accession>
<dbReference type="GO" id="GO:0003824">
    <property type="term" value="F:catalytic activity"/>
    <property type="evidence" value="ECO:0007669"/>
    <property type="project" value="InterPro"/>
</dbReference>
<evidence type="ECO:0000256" key="1">
    <source>
        <dbReference type="ARBA" id="ARBA00009199"/>
    </source>
</evidence>
<dbReference type="InterPro" id="IPR036928">
    <property type="entry name" value="AS_sf"/>
</dbReference>
<comment type="caution">
    <text evidence="3">The sequence shown here is derived from an EMBL/GenBank/DDBJ whole genome shotgun (WGS) entry which is preliminary data.</text>
</comment>
<sequence>MLKDGTYWAEQIRLGVITSQELLLEINQRVIAANPDLNAVVASDLEKAQEQLASGGNQEIGPFSGVPIPLKMLGQGKAGLIASSASPLFANHLAEKTDNFVLQLEKAGFIPFGQTNAPEFGFKNITDPKLYGVTKNVWNPDYHAGGSSGGAVSALASGMYPIVAASDGGGSIRIPASFSGVIGLKPSRGSMPTGPDGWRGWQGASINFGLTISMRDTESLFNSLRSNHKAAPYQNVSQEHSQPMPEKLRIAACLASPVNNPVSIEAQTAYREAIDFLIAQGHQVTEIPYPVDGLELITSYYEMNGAETVAMMDGIEASLGRSLVKSDMEPMTWAIYNYGKKLSAGEYVHSLAKWDQAAFVMETLFEDYELFLSPTATDTAPKISTDLQSDEIRQELEISESLSKSELKKLVYDMFEKSLAITPYTQLANLTGQPAISLPTYVAPNGLPIGIQFMASKGREDLLFKIGKEFEEKQQFKLPKYYREQG</sequence>
<dbReference type="PANTHER" id="PTHR11895">
    <property type="entry name" value="TRANSAMIDASE"/>
    <property type="match status" value="1"/>
</dbReference>
<dbReference type="InterPro" id="IPR000120">
    <property type="entry name" value="Amidase"/>
</dbReference>
<name>A0A429ZSJ9_9ENTE</name>
<dbReference type="SUPFAM" id="SSF75304">
    <property type="entry name" value="Amidase signature (AS) enzymes"/>
    <property type="match status" value="1"/>
</dbReference>
<dbReference type="GeneID" id="98567833"/>
<reference evidence="3 4" key="1">
    <citation type="submission" date="2017-05" db="EMBL/GenBank/DDBJ databases">
        <title>Vagococcus spp. assemblies.</title>
        <authorList>
            <person name="Gulvik C.A."/>
        </authorList>
    </citation>
    <scope>NUCLEOTIDE SEQUENCE [LARGE SCALE GENOMIC DNA]</scope>
    <source>
        <strain evidence="3 4">NCFB 2777</strain>
    </source>
</reference>
<comment type="similarity">
    <text evidence="1">Belongs to the amidase family.</text>
</comment>
<dbReference type="RefSeq" id="WP_126778980.1">
    <property type="nucleotide sequence ID" value="NZ_CP177121.1"/>
</dbReference>
<evidence type="ECO:0000313" key="3">
    <source>
        <dbReference type="EMBL" id="RST96702.1"/>
    </source>
</evidence>
<protein>
    <submittedName>
        <fullName evidence="3">Amidase</fullName>
    </submittedName>
</protein>
<evidence type="ECO:0000313" key="4">
    <source>
        <dbReference type="Proteomes" id="UP000287239"/>
    </source>
</evidence>
<dbReference type="Proteomes" id="UP000287239">
    <property type="component" value="Unassembled WGS sequence"/>
</dbReference>
<dbReference type="AlphaFoldDB" id="A0A429ZSJ9"/>
<dbReference type="Gene3D" id="3.90.1300.10">
    <property type="entry name" value="Amidase signature (AS) domain"/>
    <property type="match status" value="1"/>
</dbReference>
<dbReference type="EMBL" id="NGJU01000006">
    <property type="protein sequence ID" value="RST96702.1"/>
    <property type="molecule type" value="Genomic_DNA"/>
</dbReference>
<dbReference type="InterPro" id="IPR023631">
    <property type="entry name" value="Amidase_dom"/>
</dbReference>